<evidence type="ECO:0000313" key="6">
    <source>
        <dbReference type="Proteomes" id="UP000014148"/>
    </source>
</evidence>
<gene>
    <name evidence="4" type="ORF">I585_02182</name>
    <name evidence="3" type="ORF">UAI_03001</name>
</gene>
<evidence type="ECO:0000256" key="1">
    <source>
        <dbReference type="ARBA" id="ARBA00023125"/>
    </source>
</evidence>
<feature type="domain" description="HTH cro/C1-type" evidence="2">
    <location>
        <begin position="8"/>
        <end position="62"/>
    </location>
</feature>
<dbReference type="CDD" id="cd00093">
    <property type="entry name" value="HTH_XRE"/>
    <property type="match status" value="1"/>
</dbReference>
<evidence type="ECO:0000313" key="4">
    <source>
        <dbReference type="EMBL" id="EOT66661.1"/>
    </source>
</evidence>
<dbReference type="Proteomes" id="UP000013783">
    <property type="component" value="Unassembled WGS sequence"/>
</dbReference>
<dbReference type="InterPro" id="IPR001387">
    <property type="entry name" value="Cro/C1-type_HTH"/>
</dbReference>
<dbReference type="Pfam" id="PF01381">
    <property type="entry name" value="HTH_3"/>
    <property type="match status" value="1"/>
</dbReference>
<dbReference type="GO" id="GO:0003677">
    <property type="term" value="F:DNA binding"/>
    <property type="evidence" value="ECO:0007669"/>
    <property type="project" value="UniProtKB-KW"/>
</dbReference>
<dbReference type="SUPFAM" id="SSF47413">
    <property type="entry name" value="lambda repressor-like DNA-binding domains"/>
    <property type="match status" value="1"/>
</dbReference>
<sequence>MVEIGTRLKELRQAKEMSQKQLADHLHVTPQTVSKWELNKSYPDLDTLLQLSEFFQISTDKLLGNSKPSFLHALFSKKGENTMKKKETDSKPSYPEGDVPKAVKVENAANILIITFDNGDIRYLKSHYLNDYLDAYSLTKGRGKRRLLIGGGPTIMWLGTDIEILEDGTVLLFGKDSYSPQELWYESQSRATGL</sequence>
<dbReference type="Proteomes" id="UP000014148">
    <property type="component" value="Unassembled WGS sequence"/>
</dbReference>
<reference evidence="3 5" key="1">
    <citation type="submission" date="2013-02" db="EMBL/GenBank/DDBJ databases">
        <title>The Genome Sequence of Enterococcus malodoratus ATCC_43197.</title>
        <authorList>
            <consortium name="The Broad Institute Genome Sequencing Platform"/>
            <consortium name="The Broad Institute Genome Sequencing Center for Infectious Disease"/>
            <person name="Earl A.M."/>
            <person name="Gilmore M.S."/>
            <person name="Lebreton F."/>
            <person name="Walker B."/>
            <person name="Young S.K."/>
            <person name="Zeng Q."/>
            <person name="Gargeya S."/>
            <person name="Fitzgerald M."/>
            <person name="Haas B."/>
            <person name="Abouelleil A."/>
            <person name="Alvarado L."/>
            <person name="Arachchi H.M."/>
            <person name="Berlin A.M."/>
            <person name="Chapman S.B."/>
            <person name="Dewar J."/>
            <person name="Goldberg J."/>
            <person name="Griggs A."/>
            <person name="Gujja S."/>
            <person name="Hansen M."/>
            <person name="Howarth C."/>
            <person name="Imamovic A."/>
            <person name="Larimer J."/>
            <person name="McCowan C."/>
            <person name="Murphy C."/>
            <person name="Neiman D."/>
            <person name="Pearson M."/>
            <person name="Priest M."/>
            <person name="Roberts A."/>
            <person name="Saif S."/>
            <person name="Shea T."/>
            <person name="Sisk P."/>
            <person name="Sykes S."/>
            <person name="Wortman J."/>
            <person name="Nusbaum C."/>
            <person name="Birren B."/>
        </authorList>
    </citation>
    <scope>NUCLEOTIDE SEQUENCE [LARGE SCALE GENOMIC DNA]</scope>
    <source>
        <strain evidence="3 5">ATCC 43197</strain>
    </source>
</reference>
<dbReference type="SMART" id="SM00530">
    <property type="entry name" value="HTH_XRE"/>
    <property type="match status" value="1"/>
</dbReference>
<protein>
    <recommendedName>
        <fullName evidence="2">HTH cro/C1-type domain-containing protein</fullName>
    </recommendedName>
</protein>
<dbReference type="Gene3D" id="1.10.260.40">
    <property type="entry name" value="lambda repressor-like DNA-binding domains"/>
    <property type="match status" value="1"/>
</dbReference>
<dbReference type="STRING" id="71451.RV07_GL001633"/>
<keyword evidence="6" id="KW-1185">Reference proteome</keyword>
<dbReference type="PANTHER" id="PTHR46558:SF13">
    <property type="entry name" value="HTH-TYPE TRANSCRIPTIONAL REGULATOR IMMR"/>
    <property type="match status" value="1"/>
</dbReference>
<evidence type="ECO:0000313" key="3">
    <source>
        <dbReference type="EMBL" id="EOH75199.1"/>
    </source>
</evidence>
<dbReference type="AlphaFoldDB" id="R2RGR8"/>
<accession>R2RGR8</accession>
<organism evidence="3 5">
    <name type="scientific">Enterococcus malodoratus ATCC 43197</name>
    <dbReference type="NCBI Taxonomy" id="1158601"/>
    <lineage>
        <taxon>Bacteria</taxon>
        <taxon>Bacillati</taxon>
        <taxon>Bacillota</taxon>
        <taxon>Bacilli</taxon>
        <taxon>Lactobacillales</taxon>
        <taxon>Enterococcaceae</taxon>
        <taxon>Enterococcus</taxon>
    </lineage>
</organism>
<proteinExistence type="predicted"/>
<dbReference type="eggNOG" id="COG1476">
    <property type="taxonomic scope" value="Bacteria"/>
</dbReference>
<reference evidence="4 6" key="2">
    <citation type="submission" date="2013-03" db="EMBL/GenBank/DDBJ databases">
        <title>The Genome Sequence of Enterococcus malodoratus ATCC_43197 (PacBio/Illumina hybrid assembly).</title>
        <authorList>
            <consortium name="The Broad Institute Genomics Platform"/>
            <consortium name="The Broad Institute Genome Sequencing Center for Infectious Disease"/>
            <person name="Earl A."/>
            <person name="Russ C."/>
            <person name="Gilmore M."/>
            <person name="Surin D."/>
            <person name="Walker B."/>
            <person name="Young S."/>
            <person name="Zeng Q."/>
            <person name="Gargeya S."/>
            <person name="Fitzgerald M."/>
            <person name="Haas B."/>
            <person name="Abouelleil A."/>
            <person name="Allen A.W."/>
            <person name="Alvarado L."/>
            <person name="Arachchi H.M."/>
            <person name="Berlin A.M."/>
            <person name="Chapman S.B."/>
            <person name="Gainer-Dewar J."/>
            <person name="Goldberg J."/>
            <person name="Griggs A."/>
            <person name="Gujja S."/>
            <person name="Hansen M."/>
            <person name="Howarth C."/>
            <person name="Imamovic A."/>
            <person name="Ireland A."/>
            <person name="Larimer J."/>
            <person name="McCowan C."/>
            <person name="Murphy C."/>
            <person name="Pearson M."/>
            <person name="Poon T.W."/>
            <person name="Priest M."/>
            <person name="Roberts A."/>
            <person name="Saif S."/>
            <person name="Shea T."/>
            <person name="Sisk P."/>
            <person name="Sykes S."/>
            <person name="Wortman J."/>
            <person name="Nusbaum C."/>
            <person name="Birren B."/>
        </authorList>
    </citation>
    <scope>NUCLEOTIDE SEQUENCE [LARGE SCALE GENOMIC DNA]</scope>
    <source>
        <strain evidence="4 6">ATCC 43197</strain>
    </source>
</reference>
<evidence type="ECO:0000313" key="5">
    <source>
        <dbReference type="Proteomes" id="UP000013783"/>
    </source>
</evidence>
<dbReference type="RefSeq" id="WP_010741801.1">
    <property type="nucleotide sequence ID" value="NZ_KB946251.1"/>
</dbReference>
<dbReference type="PANTHER" id="PTHR46558">
    <property type="entry name" value="TRACRIPTIONAL REGULATORY PROTEIN-RELATED-RELATED"/>
    <property type="match status" value="1"/>
</dbReference>
<dbReference type="PROSITE" id="PS50943">
    <property type="entry name" value="HTH_CROC1"/>
    <property type="match status" value="1"/>
</dbReference>
<dbReference type="InterPro" id="IPR010982">
    <property type="entry name" value="Lambda_DNA-bd_dom_sf"/>
</dbReference>
<name>R2RGR8_9ENTE</name>
<dbReference type="EMBL" id="AJAK01000020">
    <property type="protein sequence ID" value="EOH75199.1"/>
    <property type="molecule type" value="Genomic_DNA"/>
</dbReference>
<dbReference type="PATRIC" id="fig|1158601.3.peg.2971"/>
<evidence type="ECO:0000259" key="2">
    <source>
        <dbReference type="PROSITE" id="PS50943"/>
    </source>
</evidence>
<keyword evidence="1" id="KW-0238">DNA-binding</keyword>
<comment type="caution">
    <text evidence="3">The sequence shown here is derived from an EMBL/GenBank/DDBJ whole genome shotgun (WGS) entry which is preliminary data.</text>
</comment>
<dbReference type="EMBL" id="ASWA01000003">
    <property type="protein sequence ID" value="EOT66661.1"/>
    <property type="molecule type" value="Genomic_DNA"/>
</dbReference>
<dbReference type="OrthoDB" id="2242627at2"/>